<protein>
    <submittedName>
        <fullName evidence="1">Uncharacterized protein</fullName>
    </submittedName>
</protein>
<evidence type="ECO:0000313" key="1">
    <source>
        <dbReference type="EnsemblProtists" id="EOD37000"/>
    </source>
</evidence>
<name>A0A0D3KML5_EMIH1</name>
<dbReference type="GeneID" id="17282269"/>
<dbReference type="AlphaFoldDB" id="A0A0D3KML5"/>
<organism evidence="1 2">
    <name type="scientific">Emiliania huxleyi (strain CCMP1516)</name>
    <dbReference type="NCBI Taxonomy" id="280463"/>
    <lineage>
        <taxon>Eukaryota</taxon>
        <taxon>Haptista</taxon>
        <taxon>Haptophyta</taxon>
        <taxon>Prymnesiophyceae</taxon>
        <taxon>Isochrysidales</taxon>
        <taxon>Noelaerhabdaceae</taxon>
        <taxon>Emiliania</taxon>
    </lineage>
</organism>
<reference evidence="1" key="2">
    <citation type="submission" date="2024-10" db="UniProtKB">
        <authorList>
            <consortium name="EnsemblProtists"/>
        </authorList>
    </citation>
    <scope>IDENTIFICATION</scope>
</reference>
<dbReference type="KEGG" id="ehx:EMIHUDRAFT_225962"/>
<accession>A0A0D3KML5</accession>
<dbReference type="PaxDb" id="2903-EOD37000"/>
<keyword evidence="2" id="KW-1185">Reference proteome</keyword>
<sequence>MVAEEGLQPEEPPQGAAASLTAASAGLLDPSTLSDAERQEVLAAAAAGTLLLLLLPVFDAGLAGDLSLSALFGGGAASVAALREGPAGQRLRDAARGAVDKAVEVEKQYELGSQATAKYKEWVAKATKAVGELVRHLIDTLSQEPLVGARSRAGTTPEHFVGEYWARKLFAGWKEARPALRESRRRRDNAEKPKPKARIFLALLHMTSTE</sequence>
<proteinExistence type="predicted"/>
<dbReference type="HOGENOM" id="CLU_1457038_0_0_1"/>
<reference evidence="2" key="1">
    <citation type="journal article" date="2013" name="Nature">
        <title>Pan genome of the phytoplankton Emiliania underpins its global distribution.</title>
        <authorList>
            <person name="Read B.A."/>
            <person name="Kegel J."/>
            <person name="Klute M.J."/>
            <person name="Kuo A."/>
            <person name="Lefebvre S.C."/>
            <person name="Maumus F."/>
            <person name="Mayer C."/>
            <person name="Miller J."/>
            <person name="Monier A."/>
            <person name="Salamov A."/>
            <person name="Young J."/>
            <person name="Aguilar M."/>
            <person name="Claverie J.M."/>
            <person name="Frickenhaus S."/>
            <person name="Gonzalez K."/>
            <person name="Herman E.K."/>
            <person name="Lin Y.C."/>
            <person name="Napier J."/>
            <person name="Ogata H."/>
            <person name="Sarno A.F."/>
            <person name="Shmutz J."/>
            <person name="Schroeder D."/>
            <person name="de Vargas C."/>
            <person name="Verret F."/>
            <person name="von Dassow P."/>
            <person name="Valentin K."/>
            <person name="Van de Peer Y."/>
            <person name="Wheeler G."/>
            <person name="Dacks J.B."/>
            <person name="Delwiche C.F."/>
            <person name="Dyhrman S.T."/>
            <person name="Glockner G."/>
            <person name="John U."/>
            <person name="Richards T."/>
            <person name="Worden A.Z."/>
            <person name="Zhang X."/>
            <person name="Grigoriev I.V."/>
            <person name="Allen A.E."/>
            <person name="Bidle K."/>
            <person name="Borodovsky M."/>
            <person name="Bowler C."/>
            <person name="Brownlee C."/>
            <person name="Cock J.M."/>
            <person name="Elias M."/>
            <person name="Gladyshev V.N."/>
            <person name="Groth M."/>
            <person name="Guda C."/>
            <person name="Hadaegh A."/>
            <person name="Iglesias-Rodriguez M.D."/>
            <person name="Jenkins J."/>
            <person name="Jones B.M."/>
            <person name="Lawson T."/>
            <person name="Leese F."/>
            <person name="Lindquist E."/>
            <person name="Lobanov A."/>
            <person name="Lomsadze A."/>
            <person name="Malik S.B."/>
            <person name="Marsh M.E."/>
            <person name="Mackinder L."/>
            <person name="Mock T."/>
            <person name="Mueller-Roeber B."/>
            <person name="Pagarete A."/>
            <person name="Parker M."/>
            <person name="Probert I."/>
            <person name="Quesneville H."/>
            <person name="Raines C."/>
            <person name="Rensing S.A."/>
            <person name="Riano-Pachon D.M."/>
            <person name="Richier S."/>
            <person name="Rokitta S."/>
            <person name="Shiraiwa Y."/>
            <person name="Soanes D.M."/>
            <person name="van der Giezen M."/>
            <person name="Wahlund T.M."/>
            <person name="Williams B."/>
            <person name="Wilson W."/>
            <person name="Wolfe G."/>
            <person name="Wurch L.L."/>
        </authorList>
    </citation>
    <scope>NUCLEOTIDE SEQUENCE</scope>
</reference>
<dbReference type="Proteomes" id="UP000013827">
    <property type="component" value="Unassembled WGS sequence"/>
</dbReference>
<dbReference type="RefSeq" id="XP_005789429.1">
    <property type="nucleotide sequence ID" value="XM_005789372.1"/>
</dbReference>
<evidence type="ECO:0000313" key="2">
    <source>
        <dbReference type="Proteomes" id="UP000013827"/>
    </source>
</evidence>
<dbReference type="EnsemblProtists" id="EOD37000">
    <property type="protein sequence ID" value="EOD37000"/>
    <property type="gene ID" value="EMIHUDRAFT_225962"/>
</dbReference>